<dbReference type="InterPro" id="IPR042240">
    <property type="entry name" value="CHASE_sf"/>
</dbReference>
<dbReference type="InterPro" id="IPR013656">
    <property type="entry name" value="PAS_4"/>
</dbReference>
<dbReference type="SUPFAM" id="SSF55785">
    <property type="entry name" value="PYP-like sensor domain (PAS domain)"/>
    <property type="match status" value="3"/>
</dbReference>
<evidence type="ECO:0000256" key="7">
    <source>
        <dbReference type="ARBA" id="ARBA00022777"/>
    </source>
</evidence>
<keyword evidence="4" id="KW-0597">Phosphoprotein</keyword>
<dbReference type="SUPFAM" id="SSF55874">
    <property type="entry name" value="ATPase domain of HSP90 chaperone/DNA topoisomerase II/histidine kinase"/>
    <property type="match status" value="1"/>
</dbReference>
<dbReference type="SMART" id="SM00388">
    <property type="entry name" value="HisKA"/>
    <property type="match status" value="1"/>
</dbReference>
<dbReference type="EC" id="2.7.13.3" evidence="3"/>
<dbReference type="Pfam" id="PF00512">
    <property type="entry name" value="HisKA"/>
    <property type="match status" value="1"/>
</dbReference>
<dbReference type="Pfam" id="PF00989">
    <property type="entry name" value="PAS"/>
    <property type="match status" value="1"/>
</dbReference>
<keyword evidence="6 10" id="KW-0812">Transmembrane</keyword>
<dbReference type="InterPro" id="IPR036097">
    <property type="entry name" value="HisK_dim/P_sf"/>
</dbReference>
<evidence type="ECO:0000256" key="1">
    <source>
        <dbReference type="ARBA" id="ARBA00000085"/>
    </source>
</evidence>
<dbReference type="InterPro" id="IPR000700">
    <property type="entry name" value="PAS-assoc_C"/>
</dbReference>
<evidence type="ECO:0000259" key="11">
    <source>
        <dbReference type="PROSITE" id="PS50109"/>
    </source>
</evidence>
<dbReference type="CDD" id="cd00082">
    <property type="entry name" value="HisKA"/>
    <property type="match status" value="1"/>
</dbReference>
<feature type="domain" description="PAS" evidence="12">
    <location>
        <begin position="341"/>
        <end position="399"/>
    </location>
</feature>
<comment type="catalytic activity">
    <reaction evidence="1">
        <text>ATP + protein L-histidine = ADP + protein N-phospho-L-histidine.</text>
        <dbReference type="EC" id="2.7.13.3"/>
    </reaction>
</comment>
<feature type="domain" description="PAC" evidence="13">
    <location>
        <begin position="547"/>
        <end position="599"/>
    </location>
</feature>
<dbReference type="PROSITE" id="PS50109">
    <property type="entry name" value="HIS_KIN"/>
    <property type="match status" value="1"/>
</dbReference>
<evidence type="ECO:0000256" key="9">
    <source>
        <dbReference type="ARBA" id="ARBA00023136"/>
    </source>
</evidence>
<dbReference type="Gene3D" id="3.30.565.10">
    <property type="entry name" value="Histidine kinase-like ATPase, C-terminal domain"/>
    <property type="match status" value="1"/>
</dbReference>
<dbReference type="Proteomes" id="UP001597369">
    <property type="component" value="Unassembled WGS sequence"/>
</dbReference>
<organism evidence="15 16">
    <name type="scientific">Pontibacter silvestris</name>
    <dbReference type="NCBI Taxonomy" id="2305183"/>
    <lineage>
        <taxon>Bacteria</taxon>
        <taxon>Pseudomonadati</taxon>
        <taxon>Bacteroidota</taxon>
        <taxon>Cytophagia</taxon>
        <taxon>Cytophagales</taxon>
        <taxon>Hymenobacteraceae</taxon>
        <taxon>Pontibacter</taxon>
    </lineage>
</organism>
<evidence type="ECO:0000256" key="8">
    <source>
        <dbReference type="ARBA" id="ARBA00022989"/>
    </source>
</evidence>
<evidence type="ECO:0000259" key="14">
    <source>
        <dbReference type="PROSITE" id="PS50839"/>
    </source>
</evidence>
<dbReference type="InterPro" id="IPR003661">
    <property type="entry name" value="HisK_dim/P_dom"/>
</dbReference>
<dbReference type="Pfam" id="PF08448">
    <property type="entry name" value="PAS_4"/>
    <property type="match status" value="1"/>
</dbReference>
<dbReference type="EMBL" id="JBHUHV010000054">
    <property type="protein sequence ID" value="MFD2068568.1"/>
    <property type="molecule type" value="Genomic_DNA"/>
</dbReference>
<evidence type="ECO:0000313" key="15">
    <source>
        <dbReference type="EMBL" id="MFD2068568.1"/>
    </source>
</evidence>
<evidence type="ECO:0000259" key="13">
    <source>
        <dbReference type="PROSITE" id="PS50113"/>
    </source>
</evidence>
<dbReference type="InterPro" id="IPR052162">
    <property type="entry name" value="Sensor_kinase/Photoreceptor"/>
</dbReference>
<comment type="caution">
    <text evidence="15">The sequence shown here is derived from an EMBL/GenBank/DDBJ whole genome shotgun (WGS) entry which is preliminary data.</text>
</comment>
<comment type="subcellular location">
    <subcellularLocation>
        <location evidence="2">Membrane</location>
    </subcellularLocation>
</comment>
<dbReference type="PANTHER" id="PTHR43304">
    <property type="entry name" value="PHYTOCHROME-LIKE PROTEIN CPH1"/>
    <property type="match status" value="1"/>
</dbReference>
<evidence type="ECO:0000256" key="6">
    <source>
        <dbReference type="ARBA" id="ARBA00022692"/>
    </source>
</evidence>
<evidence type="ECO:0000256" key="5">
    <source>
        <dbReference type="ARBA" id="ARBA00022679"/>
    </source>
</evidence>
<evidence type="ECO:0000256" key="2">
    <source>
        <dbReference type="ARBA" id="ARBA00004370"/>
    </source>
</evidence>
<gene>
    <name evidence="15" type="ORF">ACFSKU_16890</name>
</gene>
<dbReference type="InterPro" id="IPR036890">
    <property type="entry name" value="HATPase_C_sf"/>
</dbReference>
<keyword evidence="5" id="KW-0808">Transferase</keyword>
<dbReference type="Pfam" id="PF13426">
    <property type="entry name" value="PAS_9"/>
    <property type="match status" value="1"/>
</dbReference>
<dbReference type="Pfam" id="PF02518">
    <property type="entry name" value="HATPase_c"/>
    <property type="match status" value="1"/>
</dbReference>
<feature type="domain" description="PAS" evidence="12">
    <location>
        <begin position="474"/>
        <end position="544"/>
    </location>
</feature>
<dbReference type="InterPro" id="IPR035965">
    <property type="entry name" value="PAS-like_dom_sf"/>
</dbReference>
<dbReference type="Pfam" id="PF03924">
    <property type="entry name" value="CHASE"/>
    <property type="match status" value="1"/>
</dbReference>
<dbReference type="RefSeq" id="WP_377470358.1">
    <property type="nucleotide sequence ID" value="NZ_JBHUHV010000054.1"/>
</dbReference>
<name>A0ABW4X0Q7_9BACT</name>
<dbReference type="PANTHER" id="PTHR43304:SF1">
    <property type="entry name" value="PAC DOMAIN-CONTAINING PROTEIN"/>
    <property type="match status" value="1"/>
</dbReference>
<dbReference type="SUPFAM" id="SSF47384">
    <property type="entry name" value="Homodimeric domain of signal transducing histidine kinase"/>
    <property type="match status" value="1"/>
</dbReference>
<dbReference type="SMART" id="SM00091">
    <property type="entry name" value="PAS"/>
    <property type="match status" value="3"/>
</dbReference>
<feature type="domain" description="Histidine kinase" evidence="11">
    <location>
        <begin position="755"/>
        <end position="969"/>
    </location>
</feature>
<dbReference type="PROSITE" id="PS50839">
    <property type="entry name" value="CHASE"/>
    <property type="match status" value="1"/>
</dbReference>
<keyword evidence="8 10" id="KW-1133">Transmembrane helix</keyword>
<dbReference type="PROSITE" id="PS50112">
    <property type="entry name" value="PAS"/>
    <property type="match status" value="2"/>
</dbReference>
<dbReference type="CDD" id="cd00130">
    <property type="entry name" value="PAS"/>
    <property type="match status" value="2"/>
</dbReference>
<dbReference type="PROSITE" id="PS50113">
    <property type="entry name" value="PAC"/>
    <property type="match status" value="2"/>
</dbReference>
<keyword evidence="16" id="KW-1185">Reference proteome</keyword>
<dbReference type="Gene3D" id="1.10.287.130">
    <property type="match status" value="1"/>
</dbReference>
<dbReference type="SMART" id="SM01079">
    <property type="entry name" value="CHASE"/>
    <property type="match status" value="1"/>
</dbReference>
<feature type="domain" description="PAC" evidence="13">
    <location>
        <begin position="421"/>
        <end position="473"/>
    </location>
</feature>
<evidence type="ECO:0000256" key="10">
    <source>
        <dbReference type="SAM" id="Phobius"/>
    </source>
</evidence>
<feature type="transmembrane region" description="Helical" evidence="10">
    <location>
        <begin position="13"/>
        <end position="32"/>
    </location>
</feature>
<feature type="transmembrane region" description="Helical" evidence="10">
    <location>
        <begin position="314"/>
        <end position="336"/>
    </location>
</feature>
<proteinExistence type="predicted"/>
<dbReference type="InterPro" id="IPR005467">
    <property type="entry name" value="His_kinase_dom"/>
</dbReference>
<evidence type="ECO:0000256" key="4">
    <source>
        <dbReference type="ARBA" id="ARBA00022553"/>
    </source>
</evidence>
<dbReference type="PRINTS" id="PR00344">
    <property type="entry name" value="BCTRLSENSOR"/>
</dbReference>
<feature type="domain" description="CHASE" evidence="14">
    <location>
        <begin position="77"/>
        <end position="299"/>
    </location>
</feature>
<evidence type="ECO:0000256" key="3">
    <source>
        <dbReference type="ARBA" id="ARBA00012438"/>
    </source>
</evidence>
<protein>
    <recommendedName>
        <fullName evidence="3">histidine kinase</fullName>
        <ecNumber evidence="3">2.7.13.3</ecNumber>
    </recommendedName>
</protein>
<dbReference type="InterPro" id="IPR000014">
    <property type="entry name" value="PAS"/>
</dbReference>
<dbReference type="SMART" id="SM00387">
    <property type="entry name" value="HATPase_c"/>
    <property type="match status" value="1"/>
</dbReference>
<dbReference type="Gene3D" id="3.30.450.350">
    <property type="entry name" value="CHASE domain"/>
    <property type="match status" value="1"/>
</dbReference>
<dbReference type="InterPro" id="IPR003594">
    <property type="entry name" value="HATPase_dom"/>
</dbReference>
<accession>A0ABW4X0Q7</accession>
<keyword evidence="7" id="KW-0418">Kinase</keyword>
<dbReference type="InterPro" id="IPR004358">
    <property type="entry name" value="Sig_transdc_His_kin-like_C"/>
</dbReference>
<dbReference type="Gene3D" id="3.30.450.20">
    <property type="entry name" value="PAS domain"/>
    <property type="match status" value="3"/>
</dbReference>
<sequence length="974" mass="110988">MQLARLAQFLKDHVVAIASFLLIFLLTLFIYTETKQKSEERRHKLFTFKADQATADIEQRMRDYIQVLIGAKALYIASDTVDRSAWRAYYETLNLEQNYPGIQGIGYSHVVWPHELEQHTEQIRNEGYSEYTVYPESKQPMYTSIIFLEPFEGRNLRAFGYDMFSDSIRRSAMTIARDTKQPALTGKVRLVQENNKDEQAGFLIYLPIYDNNADPESIWDRQRLIKGYVYSPFRAIDLMTAILKNDFDDLDIEVYDGVTMDKESLLFSTDTTLYNNASEKRLFSKVNTLSIGNHTWRIYLSGKPSLGKSGDIELPYFILAGGFIIAMLMFFVTWSLSNTRHSNHLKQTITDNATAALFIIDSKGYCTFMNPAAEEMTGYTFEEMQQGKLHDMIHHSHPDGSPYHADQCPIRTSLAISKPQRAYEDVFVRKDGSFFNVSCAVQPIQESGKQNSYAIIEVRDITDEKHAQQALIESEARFRTMADNAPVMIWMSDAWGHCIYVNKQWTDFTGQSFEDSIADNWKELIDETDYKDFREVYKKGVAEEKTFKNEMHLRRYDGQFRSIINTGSPRFGADGEYLGHIGSIIDISEIKEAEQKLKQNAELLQKLFLEVPAVVGLVRAPDYQYVLANPLYSTLYGNRSLVGKTIYEAHSEVELTEFHGRLQKVFETGEPFVGNEVLSSINNGDNGGLISGYFNMVYQPLIDSVGKVEAVLIFAVEVTELINARKELSSINEELSSKNKELLRINTDLDNFIYTASHDLKSPIANMEGLSVLLRDILRGKLGDGDKQILDMISQSIEKLKRTIADLAEITKVQKELDSAVEPLCFNNLLEDITADINSQLQEADATITTDFQVSSVLYARKNLRSIIYNLVSNAVKYKSPERPAIVSIQSYQEDGCVVLQVSDNGLGIRKEQQHKLFTMFKRLHNHVEGTGIGLYIVKRIVENSGGRIVVESEFDQGTTFKVYFKQELVKEKV</sequence>
<evidence type="ECO:0000259" key="12">
    <source>
        <dbReference type="PROSITE" id="PS50112"/>
    </source>
</evidence>
<dbReference type="InterPro" id="IPR013767">
    <property type="entry name" value="PAS_fold"/>
</dbReference>
<keyword evidence="9 10" id="KW-0472">Membrane</keyword>
<dbReference type="NCBIfam" id="TIGR00229">
    <property type="entry name" value="sensory_box"/>
    <property type="match status" value="2"/>
</dbReference>
<reference evidence="16" key="1">
    <citation type="journal article" date="2019" name="Int. J. Syst. Evol. Microbiol.">
        <title>The Global Catalogue of Microorganisms (GCM) 10K type strain sequencing project: providing services to taxonomists for standard genome sequencing and annotation.</title>
        <authorList>
            <consortium name="The Broad Institute Genomics Platform"/>
            <consortium name="The Broad Institute Genome Sequencing Center for Infectious Disease"/>
            <person name="Wu L."/>
            <person name="Ma J."/>
        </authorList>
    </citation>
    <scope>NUCLEOTIDE SEQUENCE [LARGE SCALE GENOMIC DNA]</scope>
    <source>
        <strain evidence="16">JCM 16545</strain>
    </source>
</reference>
<dbReference type="InterPro" id="IPR006189">
    <property type="entry name" value="CHASE_dom"/>
</dbReference>
<evidence type="ECO:0000313" key="16">
    <source>
        <dbReference type="Proteomes" id="UP001597369"/>
    </source>
</evidence>
<dbReference type="SMART" id="SM00086">
    <property type="entry name" value="PAC"/>
    <property type="match status" value="2"/>
</dbReference>
<dbReference type="InterPro" id="IPR001610">
    <property type="entry name" value="PAC"/>
</dbReference>